<dbReference type="InterPro" id="IPR042184">
    <property type="entry name" value="YqeY/Aim41_N"/>
</dbReference>
<keyword evidence="1" id="KW-0808">Transferase</keyword>
<sequence length="148" mass="16929">MNRQFLEAQLKKAMLAREKKEVSVFRLLLSQIKNREIATKRDLDEDEINEEISREVKKRKEAIGLFEQGKRDDLVAKEKEEMAILEKLLPPAMSNKELCQIIREAVSLEKPKGAVDFGRIMGRVMGMVKGKAAGERVARMVKELISDC</sequence>
<gene>
    <name evidence="1" type="ORF">COT63_01960</name>
</gene>
<dbReference type="GO" id="GO:0016740">
    <property type="term" value="F:transferase activity"/>
    <property type="evidence" value="ECO:0007669"/>
    <property type="project" value="UniProtKB-KW"/>
</dbReference>
<evidence type="ECO:0000313" key="1">
    <source>
        <dbReference type="EMBL" id="PIS15061.1"/>
    </source>
</evidence>
<dbReference type="InterPro" id="IPR019004">
    <property type="entry name" value="YqeY/Aim41"/>
</dbReference>
<dbReference type="InterPro" id="IPR023168">
    <property type="entry name" value="GatB_Yqey_C_2"/>
</dbReference>
<dbReference type="Gene3D" id="1.10.10.410">
    <property type="match status" value="1"/>
</dbReference>
<dbReference type="Proteomes" id="UP000231282">
    <property type="component" value="Unassembled WGS sequence"/>
</dbReference>
<dbReference type="Pfam" id="PF09424">
    <property type="entry name" value="YqeY"/>
    <property type="match status" value="1"/>
</dbReference>
<protein>
    <submittedName>
        <fullName evidence="1">Aspartyl-tRNA amidotransferase</fullName>
    </submittedName>
</protein>
<dbReference type="Gene3D" id="1.10.1510.10">
    <property type="entry name" value="Uncharacterised protein YqeY/AIM41 PF09424, N-terminal domain"/>
    <property type="match status" value="1"/>
</dbReference>
<proteinExistence type="predicted"/>
<dbReference type="PANTHER" id="PTHR28055">
    <property type="entry name" value="ALTERED INHERITANCE OF MITOCHONDRIA PROTEIN 41, MITOCHONDRIAL"/>
    <property type="match status" value="1"/>
</dbReference>
<name>A0A2H0WR16_9BACT</name>
<evidence type="ECO:0000313" key="2">
    <source>
        <dbReference type="Proteomes" id="UP000231282"/>
    </source>
</evidence>
<dbReference type="EMBL" id="PEZH01000038">
    <property type="protein sequence ID" value="PIS15061.1"/>
    <property type="molecule type" value="Genomic_DNA"/>
</dbReference>
<dbReference type="SUPFAM" id="SSF89095">
    <property type="entry name" value="GatB/YqeY motif"/>
    <property type="match status" value="1"/>
</dbReference>
<accession>A0A2H0WR16</accession>
<dbReference type="GO" id="GO:0016884">
    <property type="term" value="F:carbon-nitrogen ligase activity, with glutamine as amido-N-donor"/>
    <property type="evidence" value="ECO:0007669"/>
    <property type="project" value="InterPro"/>
</dbReference>
<reference evidence="2" key="1">
    <citation type="submission" date="2017-09" db="EMBL/GenBank/DDBJ databases">
        <title>Depth-based differentiation of microbial function through sediment-hosted aquifers and enrichment of novel symbionts in the deep terrestrial subsurface.</title>
        <authorList>
            <person name="Probst A.J."/>
            <person name="Ladd B."/>
            <person name="Jarett J.K."/>
            <person name="Geller-Mcgrath D.E."/>
            <person name="Sieber C.M.K."/>
            <person name="Emerson J.B."/>
            <person name="Anantharaman K."/>
            <person name="Thomas B.C."/>
            <person name="Malmstrom R."/>
            <person name="Stieglmeier M."/>
            <person name="Klingl A."/>
            <person name="Woyke T."/>
            <person name="Ryan C.M."/>
            <person name="Banfield J.F."/>
        </authorList>
    </citation>
    <scope>NUCLEOTIDE SEQUENCE [LARGE SCALE GENOMIC DNA]</scope>
</reference>
<organism evidence="1 2">
    <name type="scientific">Candidatus Shapirobacteria bacterium CG09_land_8_20_14_0_10_38_17</name>
    <dbReference type="NCBI Taxonomy" id="1974884"/>
    <lineage>
        <taxon>Bacteria</taxon>
        <taxon>Candidatus Shapironibacteriota</taxon>
    </lineage>
</organism>
<dbReference type="PANTHER" id="PTHR28055:SF1">
    <property type="entry name" value="ALTERED INHERITANCE OF MITOCHONDRIA PROTEIN 41, MITOCHONDRIAL"/>
    <property type="match status" value="1"/>
</dbReference>
<dbReference type="InterPro" id="IPR003789">
    <property type="entry name" value="Asn/Gln_tRNA_amidoTrase-B-like"/>
</dbReference>
<dbReference type="AlphaFoldDB" id="A0A2H0WR16"/>
<comment type="caution">
    <text evidence="1">The sequence shown here is derived from an EMBL/GenBank/DDBJ whole genome shotgun (WGS) entry which is preliminary data.</text>
</comment>